<dbReference type="RefSeq" id="WP_082404025.1">
    <property type="nucleotide sequence ID" value="NZ_AYYO01000024.1"/>
</dbReference>
<dbReference type="AlphaFoldDB" id="A0A0R1ZLB0"/>
<evidence type="ECO:0000259" key="1">
    <source>
        <dbReference type="Pfam" id="PF08861"/>
    </source>
</evidence>
<dbReference type="InterPro" id="IPR014960">
    <property type="entry name" value="DUF1828"/>
</dbReference>
<reference evidence="2 3" key="1">
    <citation type="journal article" date="2015" name="Genome Announc.">
        <title>Expanding the biotechnology potential of lactobacilli through comparative genomics of 213 strains and associated genera.</title>
        <authorList>
            <person name="Sun Z."/>
            <person name="Harris H.M."/>
            <person name="McCann A."/>
            <person name="Guo C."/>
            <person name="Argimon S."/>
            <person name="Zhang W."/>
            <person name="Yang X."/>
            <person name="Jeffery I.B."/>
            <person name="Cooney J.C."/>
            <person name="Kagawa T.F."/>
            <person name="Liu W."/>
            <person name="Song Y."/>
            <person name="Salvetti E."/>
            <person name="Wrobel A."/>
            <person name="Rasinkangas P."/>
            <person name="Parkhill J."/>
            <person name="Rea M.C."/>
            <person name="O'Sullivan O."/>
            <person name="Ritari J."/>
            <person name="Douillard F.P."/>
            <person name="Paul Ross R."/>
            <person name="Yang R."/>
            <person name="Briner A.E."/>
            <person name="Felis G.E."/>
            <person name="de Vos W.M."/>
            <person name="Barrangou R."/>
            <person name="Klaenhammer T.R."/>
            <person name="Caufield P.W."/>
            <person name="Cui Y."/>
            <person name="Zhang H."/>
            <person name="O'Toole P.W."/>
        </authorList>
    </citation>
    <scope>NUCLEOTIDE SEQUENCE [LARGE SCALE GENOMIC DNA]</scope>
    <source>
        <strain evidence="2 3">DSM 20505</strain>
    </source>
</reference>
<comment type="caution">
    <text evidence="2">The sequence shown here is derived from an EMBL/GenBank/DDBJ whole genome shotgun (WGS) entry which is preliminary data.</text>
</comment>
<evidence type="ECO:0000313" key="3">
    <source>
        <dbReference type="Proteomes" id="UP000051679"/>
    </source>
</evidence>
<feature type="domain" description="DUF1828" evidence="1">
    <location>
        <begin position="35"/>
        <end position="128"/>
    </location>
</feature>
<dbReference type="Proteomes" id="UP000051679">
    <property type="component" value="Unassembled WGS sequence"/>
</dbReference>
<evidence type="ECO:0000313" key="2">
    <source>
        <dbReference type="EMBL" id="KRM55311.1"/>
    </source>
</evidence>
<gene>
    <name evidence="2" type="ORF">FC18_GL001477</name>
</gene>
<dbReference type="Pfam" id="PF08861">
    <property type="entry name" value="DUF1828"/>
    <property type="match status" value="1"/>
</dbReference>
<sequence length="134" mass="14929">MMLEEQLNEPNGWIAAGEQIEMVGTDSQPEYEITTVFTKQNGDPVEISVYKLADGRFELSDDGMTAFELQFKNKIVGENSDLNRQIDQILTGTKVALNSDYELYCYAGDKINEIIMAKSELLRVMLAVGSLGPI</sequence>
<keyword evidence="3" id="KW-1185">Reference proteome</keyword>
<dbReference type="EMBL" id="AYYO01000024">
    <property type="protein sequence ID" value="KRM55311.1"/>
    <property type="molecule type" value="Genomic_DNA"/>
</dbReference>
<accession>A0A0R1ZLB0</accession>
<proteinExistence type="predicted"/>
<name>A0A0R1ZLB0_9LACO</name>
<dbReference type="PATRIC" id="fig|1291052.5.peg.1498"/>
<protein>
    <recommendedName>
        <fullName evidence="1">DUF1828 domain-containing protein</fullName>
    </recommendedName>
</protein>
<organism evidence="2 3">
    <name type="scientific">Lacticaseibacillus sharpeae JCM 1186 = DSM 20505</name>
    <dbReference type="NCBI Taxonomy" id="1291052"/>
    <lineage>
        <taxon>Bacteria</taxon>
        <taxon>Bacillati</taxon>
        <taxon>Bacillota</taxon>
        <taxon>Bacilli</taxon>
        <taxon>Lactobacillales</taxon>
        <taxon>Lactobacillaceae</taxon>
        <taxon>Lacticaseibacillus</taxon>
    </lineage>
</organism>
<dbReference type="STRING" id="1291052.FC18_GL001477"/>